<comment type="caution">
    <text evidence="2">The sequence shown here is derived from an EMBL/GenBank/DDBJ whole genome shotgun (WGS) entry which is preliminary data.</text>
</comment>
<evidence type="ECO:0000313" key="2">
    <source>
        <dbReference type="EMBL" id="MBL3656732.1"/>
    </source>
</evidence>
<sequence length="380" mass="43558">MRSLRVFLPLFFITFWAEAQLNNTAFRYDRPVNEADSNALFLGINAMGFAKNNEYFNDIADGYTLFGYQLNPYLTYHPGKYIKIDAGVYLQKDFGNNGYREVTPTFSFKYSKKAFSLIFGTLEGSVSHRLVEPLYDFEKTLNDRLENGFQVKVEKERLFMDYWVDWQNMIYPGDSTQEHIVGGASVKWAAVKNKDFQLTVPLQFVVEHQGGQIDDDPEPLQTNVNMAAGVELTVPLSENSFVQELRSSNYYLVSSNSSEGDNDPLTTGSGLYINAAAKTKANLEVMASYWYGDKFTSVQGGQLYASRSSSYKNARVIEPARELLIIRLMHKLEIADGLSFNSRFEPFYDFRNGTFEYAFGFYINYTGDFFLIRNKKRQHD</sequence>
<evidence type="ECO:0000256" key="1">
    <source>
        <dbReference type="SAM" id="SignalP"/>
    </source>
</evidence>
<feature type="chain" id="PRO_5036783765" evidence="1">
    <location>
        <begin position="20"/>
        <end position="380"/>
    </location>
</feature>
<dbReference type="Proteomes" id="UP000659388">
    <property type="component" value="Unassembled WGS sequence"/>
</dbReference>
<evidence type="ECO:0000313" key="3">
    <source>
        <dbReference type="Proteomes" id="UP000659388"/>
    </source>
</evidence>
<keyword evidence="3" id="KW-1185">Reference proteome</keyword>
<keyword evidence="1" id="KW-0732">Signal</keyword>
<name>A0A937F5D4_9BACT</name>
<feature type="signal peptide" evidence="1">
    <location>
        <begin position="1"/>
        <end position="19"/>
    </location>
</feature>
<accession>A0A937F5D4</accession>
<protein>
    <submittedName>
        <fullName evidence="2">Uncharacterized protein</fullName>
    </submittedName>
</protein>
<proteinExistence type="predicted"/>
<dbReference type="AlphaFoldDB" id="A0A937F5D4"/>
<dbReference type="RefSeq" id="WP_202244515.1">
    <property type="nucleotide sequence ID" value="NZ_JAESIY010000005.1"/>
</dbReference>
<dbReference type="EMBL" id="JAESIY010000005">
    <property type="protein sequence ID" value="MBL3656732.1"/>
    <property type="molecule type" value="Genomic_DNA"/>
</dbReference>
<organism evidence="2 3">
    <name type="scientific">Fulvivirga sediminis</name>
    <dbReference type="NCBI Taxonomy" id="2803949"/>
    <lineage>
        <taxon>Bacteria</taxon>
        <taxon>Pseudomonadati</taxon>
        <taxon>Bacteroidota</taxon>
        <taxon>Cytophagia</taxon>
        <taxon>Cytophagales</taxon>
        <taxon>Fulvivirgaceae</taxon>
        <taxon>Fulvivirga</taxon>
    </lineage>
</organism>
<reference evidence="2" key="1">
    <citation type="submission" date="2021-01" db="EMBL/GenBank/DDBJ databases">
        <title>Fulvivirga kasyanovii gen. nov., sp nov., a novel member of the phylum Bacteroidetes isolated from seawater in a mussel farm.</title>
        <authorList>
            <person name="Zhao L.-H."/>
            <person name="Wang Z.-J."/>
        </authorList>
    </citation>
    <scope>NUCLEOTIDE SEQUENCE</scope>
    <source>
        <strain evidence="2">2943</strain>
    </source>
</reference>
<gene>
    <name evidence="2" type="ORF">JL102_11365</name>
</gene>